<evidence type="ECO:0000256" key="3">
    <source>
        <dbReference type="ARBA" id="ARBA00022824"/>
    </source>
</evidence>
<evidence type="ECO:0000313" key="10">
    <source>
        <dbReference type="EMBL" id="TNV86033.1"/>
    </source>
</evidence>
<keyword evidence="4 8" id="KW-0040">ANK repeat</keyword>
<dbReference type="OrthoDB" id="1938156at2759"/>
<dbReference type="Pfam" id="PF11904">
    <property type="entry name" value="ANKRD13_C"/>
    <property type="match status" value="1"/>
</dbReference>
<feature type="domain" description="Ankyrin repeat" evidence="9">
    <location>
        <begin position="295"/>
        <end position="405"/>
    </location>
</feature>
<comment type="caution">
    <text evidence="10">The sequence shown here is derived from an EMBL/GenBank/DDBJ whole genome shotgun (WGS) entry which is preliminary data.</text>
</comment>
<dbReference type="EMBL" id="RRYP01001376">
    <property type="protein sequence ID" value="TNV86033.1"/>
    <property type="molecule type" value="Genomic_DNA"/>
</dbReference>
<organism evidence="10 11">
    <name type="scientific">Halteria grandinella</name>
    <dbReference type="NCBI Taxonomy" id="5974"/>
    <lineage>
        <taxon>Eukaryota</taxon>
        <taxon>Sar</taxon>
        <taxon>Alveolata</taxon>
        <taxon>Ciliophora</taxon>
        <taxon>Intramacronucleata</taxon>
        <taxon>Spirotrichea</taxon>
        <taxon>Stichotrichia</taxon>
        <taxon>Sporadotrichida</taxon>
        <taxon>Halteriidae</taxon>
        <taxon>Halteria</taxon>
    </lineage>
</organism>
<gene>
    <name evidence="10" type="ORF">FGO68_gene17226</name>
</gene>
<sequence>MKREVGSDFPIHALIYKKDFVRLVQYFKRGAISADDLNQRDLRGNTPIILAAKLSPFDDEYLKAVNYLFEKGANGKLRDSNGWSLMDEAISQQNTRLLAIAFDQLNKRKKDRWERTKLTIFRKLKLIPDFYVELHWECQSTWIPFLSKIAPNDTFQIWKVGSFLRLDFSLVGFSKLQTKRRRMSILFRDTSEVEDDYKHIDIMLVNKDRKILVNPLEDLDMDEKLAVLTDIINSEPLQNELNIEEQEWRECRSFLGNLVQETVNEYLCTKYKVIVKAHALQRKKVHQRLELPYEEYFNQEKSSADAQAAVKVAKDVKKVVESQLWLSNEFPLKISNFLTVLKTLSIGGNANMSKLKDFLKNQSLKEVITQNGFPVKVQIPIGLLIKATVDFNKFQYLHNTPEYVKEIFSVPADCQYVSRKEGMKTLQNKKKRLAMANVAT</sequence>
<dbReference type="Proteomes" id="UP000785679">
    <property type="component" value="Unassembled WGS sequence"/>
</dbReference>
<dbReference type="PANTHER" id="PTHR12447">
    <property type="entry name" value="ANKYRIN REPEAT DOMAIN-CONTAINING PROTEIN 13"/>
    <property type="match status" value="1"/>
</dbReference>
<name>A0A8J8P2E1_HALGN</name>
<comment type="subcellular location">
    <subcellularLocation>
        <location evidence="1">Endoplasmic reticulum membrane</location>
    </subcellularLocation>
</comment>
<dbReference type="PROSITE" id="PS50088">
    <property type="entry name" value="ANK_REPEAT"/>
    <property type="match status" value="1"/>
</dbReference>
<dbReference type="InterPro" id="IPR036770">
    <property type="entry name" value="Ankyrin_rpt-contain_sf"/>
</dbReference>
<dbReference type="Gene3D" id="1.25.40.20">
    <property type="entry name" value="Ankyrin repeat-containing domain"/>
    <property type="match status" value="1"/>
</dbReference>
<evidence type="ECO:0000256" key="2">
    <source>
        <dbReference type="ARBA" id="ARBA00022737"/>
    </source>
</evidence>
<evidence type="ECO:0000256" key="8">
    <source>
        <dbReference type="PROSITE-ProRule" id="PRU00023"/>
    </source>
</evidence>
<dbReference type="PANTHER" id="PTHR12447:SF25">
    <property type="entry name" value="ANKYRIN REPEAT DOMAIN-CONTAINING PROTEIN 13C"/>
    <property type="match status" value="1"/>
</dbReference>
<protein>
    <recommendedName>
        <fullName evidence="9">Ankyrin repeat domain-containing protein</fullName>
    </recommendedName>
</protein>
<dbReference type="SUPFAM" id="SSF48403">
    <property type="entry name" value="Ankyrin repeat"/>
    <property type="match status" value="1"/>
</dbReference>
<comment type="function">
    <text evidence="7">Acts as a molecular chaperone for G protein-coupled receptors, regulating their biogenesis and exit from the ER.</text>
</comment>
<evidence type="ECO:0000256" key="6">
    <source>
        <dbReference type="ARBA" id="ARBA00023186"/>
    </source>
</evidence>
<keyword evidence="5" id="KW-0472">Membrane</keyword>
<dbReference type="AlphaFoldDB" id="A0A8J8P2E1"/>
<keyword evidence="2" id="KW-0677">Repeat</keyword>
<evidence type="ECO:0000313" key="11">
    <source>
        <dbReference type="Proteomes" id="UP000785679"/>
    </source>
</evidence>
<keyword evidence="11" id="KW-1185">Reference proteome</keyword>
<evidence type="ECO:0000259" key="9">
    <source>
        <dbReference type="Pfam" id="PF11904"/>
    </source>
</evidence>
<evidence type="ECO:0000256" key="4">
    <source>
        <dbReference type="ARBA" id="ARBA00023043"/>
    </source>
</evidence>
<evidence type="ECO:0000256" key="5">
    <source>
        <dbReference type="ARBA" id="ARBA00023136"/>
    </source>
</evidence>
<keyword evidence="6" id="KW-0143">Chaperone</keyword>
<evidence type="ECO:0000256" key="7">
    <source>
        <dbReference type="ARBA" id="ARBA00037107"/>
    </source>
</evidence>
<keyword evidence="3" id="KW-0256">Endoplasmic reticulum</keyword>
<proteinExistence type="predicted"/>
<evidence type="ECO:0000256" key="1">
    <source>
        <dbReference type="ARBA" id="ARBA00004586"/>
    </source>
</evidence>
<dbReference type="InterPro" id="IPR055285">
    <property type="entry name" value="ANKRD13_C"/>
</dbReference>
<reference evidence="10" key="1">
    <citation type="submission" date="2019-06" db="EMBL/GenBank/DDBJ databases">
        <authorList>
            <person name="Zheng W."/>
        </authorList>
    </citation>
    <scope>NUCLEOTIDE SEQUENCE</scope>
    <source>
        <strain evidence="10">QDHG01</strain>
    </source>
</reference>
<dbReference type="InterPro" id="IPR021832">
    <property type="entry name" value="ANKRD13"/>
</dbReference>
<feature type="repeat" description="ANK" evidence="8">
    <location>
        <begin position="43"/>
        <end position="80"/>
    </location>
</feature>
<accession>A0A8J8P2E1</accession>
<dbReference type="GO" id="GO:0005789">
    <property type="term" value="C:endoplasmic reticulum membrane"/>
    <property type="evidence" value="ECO:0007669"/>
    <property type="project" value="UniProtKB-SubCell"/>
</dbReference>
<dbReference type="InterPro" id="IPR002110">
    <property type="entry name" value="Ankyrin_rpt"/>
</dbReference>